<evidence type="ECO:0000313" key="1">
    <source>
        <dbReference type="EMBL" id="KAK9873667.1"/>
    </source>
</evidence>
<dbReference type="AlphaFoldDB" id="A0AAW1TZ66"/>
<accession>A0AAW1TZ66</accession>
<keyword evidence="2" id="KW-1185">Reference proteome</keyword>
<name>A0AAW1TZ66_9CUCU</name>
<reference evidence="1 2" key="1">
    <citation type="submission" date="2023-03" db="EMBL/GenBank/DDBJ databases">
        <title>Genome insight into feeding habits of ladybird beetles.</title>
        <authorList>
            <person name="Li H.-S."/>
            <person name="Huang Y.-H."/>
            <person name="Pang H."/>
        </authorList>
    </citation>
    <scope>NUCLEOTIDE SEQUENCE [LARGE SCALE GENOMIC DNA]</scope>
    <source>
        <strain evidence="1">SYSU_2023b</strain>
        <tissue evidence="1">Whole body</tissue>
    </source>
</reference>
<evidence type="ECO:0000313" key="2">
    <source>
        <dbReference type="Proteomes" id="UP001431783"/>
    </source>
</evidence>
<organism evidence="1 2">
    <name type="scientific">Henosepilachna vigintioctopunctata</name>
    <dbReference type="NCBI Taxonomy" id="420089"/>
    <lineage>
        <taxon>Eukaryota</taxon>
        <taxon>Metazoa</taxon>
        <taxon>Ecdysozoa</taxon>
        <taxon>Arthropoda</taxon>
        <taxon>Hexapoda</taxon>
        <taxon>Insecta</taxon>
        <taxon>Pterygota</taxon>
        <taxon>Neoptera</taxon>
        <taxon>Endopterygota</taxon>
        <taxon>Coleoptera</taxon>
        <taxon>Polyphaga</taxon>
        <taxon>Cucujiformia</taxon>
        <taxon>Coccinelloidea</taxon>
        <taxon>Coccinellidae</taxon>
        <taxon>Epilachninae</taxon>
        <taxon>Epilachnini</taxon>
        <taxon>Henosepilachna</taxon>
    </lineage>
</organism>
<dbReference type="EMBL" id="JARQZJ010000025">
    <property type="protein sequence ID" value="KAK9873667.1"/>
    <property type="molecule type" value="Genomic_DNA"/>
</dbReference>
<proteinExistence type="predicted"/>
<gene>
    <name evidence="1" type="ORF">WA026_023530</name>
</gene>
<dbReference type="Proteomes" id="UP001431783">
    <property type="component" value="Unassembled WGS sequence"/>
</dbReference>
<protein>
    <recommendedName>
        <fullName evidence="3">Cytochrome P450</fullName>
    </recommendedName>
</protein>
<evidence type="ECO:0008006" key="3">
    <source>
        <dbReference type="Google" id="ProtNLM"/>
    </source>
</evidence>
<comment type="caution">
    <text evidence="1">The sequence shown here is derived from an EMBL/GenBank/DDBJ whole genome shotgun (WGS) entry which is preliminary data.</text>
</comment>
<sequence length="104" mass="12121">MSSIDKAFNGFLGLSPFGKELRSFFVNLVKDTIKLREENNIRRADMLGLLMEARKGTQIEETTEETIEVNFAAVEEHLEERNTKRELSELDIASQVFIFFSWRF</sequence>